<feature type="compositionally biased region" description="Low complexity" evidence="6">
    <location>
        <begin position="1263"/>
        <end position="1273"/>
    </location>
</feature>
<dbReference type="EMBL" id="LT554468">
    <property type="protein sequence ID" value="SAM05264.1"/>
    <property type="molecule type" value="Genomic_DNA"/>
</dbReference>
<dbReference type="GO" id="GO:0006869">
    <property type="term" value="P:lipid transport"/>
    <property type="evidence" value="ECO:0007669"/>
    <property type="project" value="UniProtKB-KW"/>
</dbReference>
<evidence type="ECO:0000256" key="6">
    <source>
        <dbReference type="SAM" id="MobiDB-lite"/>
    </source>
</evidence>
<evidence type="ECO:0000256" key="2">
    <source>
        <dbReference type="ARBA" id="ARBA00022448"/>
    </source>
</evidence>
<dbReference type="SMART" id="SM00239">
    <property type="entry name" value="C2"/>
    <property type="match status" value="6"/>
</dbReference>
<dbReference type="Gene3D" id="2.60.40.150">
    <property type="entry name" value="C2 domain"/>
    <property type="match status" value="5"/>
</dbReference>
<dbReference type="FunCoup" id="A0A168QPT8">
    <property type="interactions" value="54"/>
</dbReference>
<feature type="compositionally biased region" description="Basic and acidic residues" evidence="6">
    <location>
        <begin position="1"/>
        <end position="11"/>
    </location>
</feature>
<dbReference type="CDD" id="cd00030">
    <property type="entry name" value="C2"/>
    <property type="match status" value="1"/>
</dbReference>
<evidence type="ECO:0000256" key="1">
    <source>
        <dbReference type="ARBA" id="ARBA00004370"/>
    </source>
</evidence>
<dbReference type="InterPro" id="IPR052455">
    <property type="entry name" value="Tricalbin_domain"/>
</dbReference>
<evidence type="ECO:0000256" key="5">
    <source>
        <dbReference type="ARBA" id="ARBA00023136"/>
    </source>
</evidence>
<keyword evidence="10" id="KW-1185">Reference proteome</keyword>
<dbReference type="GO" id="GO:0061817">
    <property type="term" value="P:endoplasmic reticulum-plasma membrane tethering"/>
    <property type="evidence" value="ECO:0007669"/>
    <property type="project" value="InterPro"/>
</dbReference>
<feature type="region of interest" description="Disordered" evidence="6">
    <location>
        <begin position="1"/>
        <end position="41"/>
    </location>
</feature>
<evidence type="ECO:0000313" key="9">
    <source>
        <dbReference type="EMBL" id="SAM05264.1"/>
    </source>
</evidence>
<dbReference type="OrthoDB" id="1029639at2759"/>
<sequence length="1451" mass="162484">MDTADSTRDEGLTENNIRSRSSSLSSVGMTERTSQGNSLPVDLLPDLHAITSNPQGVQTELSTHQTEAVVQSVNAAENKPVAHPIPSSKPTPGISSKEASNTNNNAFTQQELQMVGAFYSPSPSRIPEWYRIGWQTFTKAGTYGSSGDQQVKGMDFWDELLPNGVYGEWYHNVFVIFITAIMGWVLAKMNSSLGTVIVGCLALGTYYQTSMRRFRTNARDDIQRELAKIKLEADEEPVEWVNSFLHKFWLIFEPVLSALVVENLDTYVNDYLPGYVDSVKLTTFTLGTKPFRVESVKSYPNTDPDTVCMDWKVSFTPSDLMDLTMEEMDSKVNPRITLNIRFGKRAVGAGFPCLVEDLTFSGHMRVKIKFIARFPFAKMVDASFLEKPSFDYVLKPLGTDSFGFDVNYIPGLHSFIREQVHAILGPMLYSPNTFSIDVEKLMAGELDISKDRQKEECTLSNSNAHFLSSAQANGVLAVTVYSCSNIRNVAHLTKGVPNPYIRFYLDNGQELGRTGIKEHTLQPQWNETRFLLLNNLSAQLCMELRTHNPDAKDRRLATAQFDLRQMDDDSKEQEGLDLLLLNNGKVVSDLRADIRYLPVSKPFRRLDGTIEPAVESNSGILRVIVHGCRGLGNSRINTFVRIIVNGTEKIKTSIIKRTDEPNYAHAQELVILDKTDVFMRLELRQVNAAQKESLLGVATSNLVDIMRLQDSKQGWWTLMNEAGDKEVGQIHLNAEWKPVLMAGLADRVGQRGYEEPPVGVIRFTFWEAKDLRNVEAVTSGKSDPYVRVLSGTQVRAQTKVVDNNLNPEWGETLYVPVHSTKENMVLEVMDWNARTPDKSLGITTINMVEMIRQHVGNQSVDPDRWYESVGGPSDKWAQLRSTDRRVAKGELFYRAEFIPLLAVPQHDDRQIQPLATTTPASPLESTLLPTKDLHGAYIKYTPDDLIDYTAYTSGVLRIKIHEVQLPSAGYAYCQLAVDSLLPQFKTTKLRGRNMEFNETGDVFIKEADFSRVAIEVRPVSMDEKDERKLGYWVCPANTIIRRIQRYHRQAAASNNEDDHGYEWDREGDWYDLMGAQGHGTIRLSFDFIPSADFVLNPDESLDNQGKLTVTLLSAQHLMAADKTGTSDPYVVFTVNGERLFKSTVVKKTLDPVWKNESFVVAIQSRVTASFRIEVFDWNHIKGHSPIGSGGITIRGDNVESFTTHDMDIPLDGVAGVSGSVRVRFLWHPRLLANKKAFTSAVLGDSSTYIDNGQSNITEPLPRSSLSSSLGGSELGYNQQRQSLDFETSVGGRSRASSVNTWQNDNDGQSMVGSVDDGGTGSNNEGVPGTVTIKLVEARGVRGVDKSGTSDPFIRVRLGNQQIYKTRVIKKTLRPEWNESFTQTLSGDPAIFDFKVKDYNRLSHAVDLGQFRRNIWDLVQPTNRSVDQWVPLYPIGSGELHLRIDFEASSSH</sequence>
<keyword evidence="3" id="KW-0445">Lipid transport</keyword>
<evidence type="ECO:0000256" key="4">
    <source>
        <dbReference type="ARBA" id="ARBA00023121"/>
    </source>
</evidence>
<feature type="domain" description="C2" evidence="7">
    <location>
        <begin position="742"/>
        <end position="860"/>
    </location>
</feature>
<dbReference type="Pfam" id="PF00168">
    <property type="entry name" value="C2"/>
    <property type="match status" value="5"/>
</dbReference>
<dbReference type="InterPro" id="IPR000008">
    <property type="entry name" value="C2_dom"/>
</dbReference>
<keyword evidence="5" id="KW-0472">Membrane</keyword>
<dbReference type="PANTHER" id="PTHR46980:SF2">
    <property type="entry name" value="TRICALBIN-1-RELATED"/>
    <property type="match status" value="1"/>
</dbReference>
<evidence type="ECO:0000256" key="3">
    <source>
        <dbReference type="ARBA" id="ARBA00023055"/>
    </source>
</evidence>
<dbReference type="PIRSF" id="PIRSF037232">
    <property type="entry name" value="Tricalbin"/>
    <property type="match status" value="1"/>
</dbReference>
<feature type="region of interest" description="Disordered" evidence="6">
    <location>
        <begin position="77"/>
        <end position="101"/>
    </location>
</feature>
<dbReference type="OMA" id="RIPEWYR"/>
<dbReference type="SUPFAM" id="SSF49562">
    <property type="entry name" value="C2 domain (Calcium/lipid-binding domain, CaLB)"/>
    <property type="match status" value="5"/>
</dbReference>
<dbReference type="Pfam" id="PF24920">
    <property type="entry name" value="C2_TCB1"/>
    <property type="match status" value="1"/>
</dbReference>
<keyword evidence="2" id="KW-0813">Transport</keyword>
<feature type="domain" description="C2" evidence="7">
    <location>
        <begin position="602"/>
        <end position="716"/>
    </location>
</feature>
<feature type="domain" description="C2" evidence="7">
    <location>
        <begin position="1089"/>
        <end position="1206"/>
    </location>
</feature>
<dbReference type="Pfam" id="PF25669">
    <property type="entry name" value="SMP_MUG190-like"/>
    <property type="match status" value="1"/>
</dbReference>
<feature type="compositionally biased region" description="Polar residues" evidence="6">
    <location>
        <begin position="88"/>
        <end position="101"/>
    </location>
</feature>
<dbReference type="CDD" id="cd21678">
    <property type="entry name" value="SMP_TCB"/>
    <property type="match status" value="1"/>
</dbReference>
<keyword evidence="4" id="KW-0446">Lipid-binding</keyword>
<dbReference type="PROSITE" id="PS51847">
    <property type="entry name" value="SMP"/>
    <property type="match status" value="1"/>
</dbReference>
<organism evidence="9">
    <name type="scientific">Absidia glauca</name>
    <name type="common">Pin mould</name>
    <dbReference type="NCBI Taxonomy" id="4829"/>
    <lineage>
        <taxon>Eukaryota</taxon>
        <taxon>Fungi</taxon>
        <taxon>Fungi incertae sedis</taxon>
        <taxon>Mucoromycota</taxon>
        <taxon>Mucoromycotina</taxon>
        <taxon>Mucoromycetes</taxon>
        <taxon>Mucorales</taxon>
        <taxon>Cunninghamellaceae</taxon>
        <taxon>Absidia</taxon>
    </lineage>
</organism>
<name>A0A168QPT8_ABSGL</name>
<proteinExistence type="predicted"/>
<feature type="domain" description="C2" evidence="7">
    <location>
        <begin position="456"/>
        <end position="577"/>
    </location>
</feature>
<protein>
    <recommendedName>
        <fullName evidence="11">C2 domain-containing protein</fullName>
    </recommendedName>
</protein>
<evidence type="ECO:0000259" key="8">
    <source>
        <dbReference type="PROSITE" id="PS51847"/>
    </source>
</evidence>
<dbReference type="PROSITE" id="PS50004">
    <property type="entry name" value="C2"/>
    <property type="match status" value="5"/>
</dbReference>
<evidence type="ECO:0000313" key="10">
    <source>
        <dbReference type="Proteomes" id="UP000078561"/>
    </source>
</evidence>
<dbReference type="PANTHER" id="PTHR46980">
    <property type="entry name" value="TRICALBIN-1-RELATED"/>
    <property type="match status" value="1"/>
</dbReference>
<gene>
    <name evidence="9" type="primary">ABSGL_11139.1 scaffold 12295</name>
</gene>
<feature type="domain" description="C2" evidence="7">
    <location>
        <begin position="1305"/>
        <end position="1429"/>
    </location>
</feature>
<evidence type="ECO:0000259" key="7">
    <source>
        <dbReference type="PROSITE" id="PS50004"/>
    </source>
</evidence>
<reference evidence="9" key="1">
    <citation type="submission" date="2016-04" db="EMBL/GenBank/DDBJ databases">
        <authorList>
            <person name="Evans L.H."/>
            <person name="Alamgir A."/>
            <person name="Owens N."/>
            <person name="Weber N.D."/>
            <person name="Virtaneva K."/>
            <person name="Barbian K."/>
            <person name="Babar A."/>
            <person name="Rosenke K."/>
        </authorList>
    </citation>
    <scope>NUCLEOTIDE SEQUENCE [LARGE SCALE GENOMIC DNA]</scope>
    <source>
        <strain evidence="9">CBS 101.48</strain>
    </source>
</reference>
<dbReference type="STRING" id="4829.A0A168QPT8"/>
<dbReference type="GO" id="GO:0071944">
    <property type="term" value="C:cell periphery"/>
    <property type="evidence" value="ECO:0007669"/>
    <property type="project" value="UniProtKB-ARBA"/>
</dbReference>
<dbReference type="Proteomes" id="UP000078561">
    <property type="component" value="Unassembled WGS sequence"/>
</dbReference>
<dbReference type="InterPro" id="IPR017147">
    <property type="entry name" value="Tricalbin"/>
</dbReference>
<accession>A0A168QPT8</accession>
<dbReference type="InParanoid" id="A0A168QPT8"/>
<dbReference type="GO" id="GO:0016020">
    <property type="term" value="C:membrane"/>
    <property type="evidence" value="ECO:0007669"/>
    <property type="project" value="UniProtKB-SubCell"/>
</dbReference>
<feature type="domain" description="SMP-LTD" evidence="8">
    <location>
        <begin position="234"/>
        <end position="439"/>
    </location>
</feature>
<feature type="compositionally biased region" description="Polar residues" evidence="6">
    <location>
        <begin position="27"/>
        <end position="38"/>
    </location>
</feature>
<evidence type="ECO:0008006" key="11">
    <source>
        <dbReference type="Google" id="ProtNLM"/>
    </source>
</evidence>
<dbReference type="InterPro" id="IPR031468">
    <property type="entry name" value="SMP_LBD"/>
</dbReference>
<dbReference type="InterPro" id="IPR056910">
    <property type="entry name" value="TCB1-3_C2"/>
</dbReference>
<feature type="region of interest" description="Disordered" evidence="6">
    <location>
        <begin position="1252"/>
        <end position="1273"/>
    </location>
</feature>
<dbReference type="GO" id="GO:0008289">
    <property type="term" value="F:lipid binding"/>
    <property type="evidence" value="ECO:0007669"/>
    <property type="project" value="UniProtKB-KW"/>
</dbReference>
<comment type="subcellular location">
    <subcellularLocation>
        <location evidence="1">Membrane</location>
    </subcellularLocation>
</comment>
<dbReference type="InterPro" id="IPR035892">
    <property type="entry name" value="C2_domain_sf"/>
</dbReference>